<dbReference type="InterPro" id="IPR001849">
    <property type="entry name" value="PH_domain"/>
</dbReference>
<keyword evidence="3" id="KW-0445">Lipid transport</keyword>
<dbReference type="Gene3D" id="2.30.29.30">
    <property type="entry name" value="Pleckstrin-homology domain (PH domain)/Phosphotyrosine-binding domain (PTB)"/>
    <property type="match status" value="1"/>
</dbReference>
<evidence type="ECO:0000313" key="7">
    <source>
        <dbReference type="Proteomes" id="UP000187209"/>
    </source>
</evidence>
<sequence>MFEGILEKMLLAKLGKYIVGLDKDNLKVGVWGGDIALENVHLKPNALLLLQLPFLIKFGKIVKLVLKVPWAKLSSAPVEVRLEGLYIIISSQEQNQWEYSEEGDIINRKELIEAYEQRRKQLQEQKLLSAEEELKEKSFLEKMTSKVIDNLKFTIQDIHIRLENNLDGRIFAGGITLEKIECFTTNSEWNSEFTDRHKSGSANLSIFKLLSVISLGLYWKTGEGSFDVENDEEITEKMKGAISDGNHGDYLIAPINAQAKIIHSSELINFEVPQYMFNIELPEITVIYKQLNFHDTVKLFEYFAEYQQFLLKIENRRKFQMMMPIERTPRNRWKGAIKCIVSTIRHRKDRSVNHFVPSPEIRKFYEESFKMLHRKLKKTNKCDDEQLYNKVILLTSMENLYTWVSHVQSVIEKEAKVPEKKATGFAGLKFWEKKPANEPVKQVPVEESYEKIFSEIEAIPLPQYTLLPKSYARVRLSLNLGSGVFKLLKTSQTGEECLIFTYSQLFASASFKVEGMDVNLSMQDLSLSSYSVGELKTIVKKVDCDEPLWKLNFCAKPNDMLAWRLENYFQSLEIDYNLDFLTVLMSFFVVPKTHESAKIVAWDTIKGIQDTTSEALSDLLHGESVYELKFYSAAPKIRFDSPTKQGEFFLSLGDILVQNQQTEDHYEDFKVHLSSLGLKYKDNSGFEVDVVTEFEISSLAKILKSKYKLKPKQPEPEIIIESSLPKLEMFWNSSIYNQLQRLPELFDYDIPPQPLSSECKFSGNVQKLTTGLHAWKDYKAALVSSYLYFFTSESYTNSSSSFFYIKDCSLDDVSSELNKDYCLKLHNIYGECIFSVDSKMQLEQWKFVLHETINEYESRTSMAAKKITTPSQTIILKYSFQASKTIIHLTNDKNETTAEISLSGMQSSIIVRECEQTFDGTLGHMEISEGINSRFSKLFASKETQDLISLNFQHINSKSENYQGKDFIMNLKCGEVEVNWNYNLMVEVLNFFQFAEYSDPKSIIEEKVGTVDKNHILLDFNIDIQDVTIYLNNNKTQVTIAGISAKNFSSNFLMQNEGYFLKGTLGNLEISELTNYPATSLGKEIIPFKLFSVSENNSLMNFSIIIFSDNNKDRDEDISSIVEVELSSVSIVYLHQPIMRIVDYLNYHVLGVFDIQNRLKNIDMLGCMIKRKIFEEKLGFTSISVKIQNPIMIIPPRPGYTNFFALNLGIITIKNRLEKANNPGWVDIFSIQMADVNIFSTSGQIAEEFDVNLEVRRKLLTTKHLEIPGLDKAYRIYGKCNGIKMDLSQRDYNLIIRTADLNILYDDQLESYISPSYKYQEHIPGEFITADFDITLISILFTLEKIPIAELLCLNNTIQIIKYNDTTIEFNLKAPNAIGLIGENSVKSTDANFKQMADEVFAVSYDSLCDFYDYSDFCRLKYILFGPISNQHETILNVHLRTDLQSTKDIKVDIGYIRINFHLSMFNQILAYVTAGIPNYAASVEDPQDYIKRYRPKSFMLEKEALDKYFAPKIIASCNLTKSFIVLPSFRKLKTLVAYADLNYLYIRESEGTEGPDIINRLMLENFQIFHSKYEELLNYLGLQPKRKVLEPMQFIFETKESKKSRMITENYVIGSLKCALSYRDLMLIQSSYRFQEEMLNEDNTVIKTLEGFSNIQVLEDKVRRNSGSVLLDFISYDKKTFYSFAGLNIILINDALTAYTPILDFTIAIGDKVLTKSIIDGDSSFLGTLQIWCNYYNPIVDDWEPFIEGFHLDIEIVSKKGSSIQTQYVLSVNSEYLNVNFSEVMIKNLQDIFEVWDSNSIECSDVISHFQIRNETGYSILVQYKYTSDISVIENGNTVDHIVDYYTRDKNPWKSDSITVSIFPGDFQPPKLRIKTNKVQSSSCHSGMQYVVVDVELCATRKTLTVRSPVVIENNTNVEVKFMFHKSKKSEIRECLPGKTCPVPYDFILGSMAIEIYECRSNSLLNLEDLWKKGKNNLTEVIVGDIHLCLFYKISKNNSKKRTLYIKPTLLIHNCLPCQLSLRVYNNRPSKFDEILINQSEKIENYLYSLNSDLAFSIGIDGFSRSNVFPLLNPKHPTTKIKIADRKQQELTVFIHRIQDGTNSFMFYVSQVFINNSLNPIAFYHKQDSSLRLLPGQNFINTVLPSNTTNKILIGLGNTKSRSVKIDTVGIKDIIELIGDTTPAGLSAKYQYTLDVQITKVLYSEMVYTKVVVISPRFLVVNNMRHHLMFAQSNLLQYGINIQPGMRLPFHWTDKDCKELVRIKGKGEEWAWSGPFPIDNLGSFTVQSKNKSELSSFLMIKVDIKIISTTAHVIFEEELIPQASYRLENNSSNFSLVIYQQGYPEDSRYINSMSSCLFTWSDHMHSHEVIIEFLLGKTFELSKDTNSMYKINLDKLNQFFRIKIKDAPKDFDILYASVYNEGPSRVLKFSDMLMKNPKDKPDVILAYYNITIPKLGISVIEHVKHKSKELFYLTLNQIVLLAQNTEKQYKAELIIKDIQGDNQMSPDAIYPVFIHAAESSIRNMLHMCTVLNKNASDNCYNFETFEFLLQTLCLKIDTVGLSKILEMGNRLFLKEQSTEDLSLVIKEFNDSFNKTETDLQLSKTYYFSFLKIHPIKIIVSHIPIKDDSIKSDMLSGIGSFGIALSTIEAAPVKFYSIQLSDVFASEKRLKESLKSHYKNQLMNEFYSLIGHSNILGNPIGLLRDLGTGVADFFYEPAQGIVNGPISATEGLIKGTHSLLKNTVTGTFGTVSKLTSSLTNGLAVLTQDKDYMNERQIDMAKNKPSNVVSGVGLGMLSFIKNIGQGITGVVTEPIKGFKKDSVGGMVKGSIKGIGGLVVKPIAGALDMVSRSAEGIKNTASMFDKTTEYYKERLPRVIYGSSHLIQVYNIFDSGIIDLLYKIKKNKYMDKEFLEQIHGEDLEGRNIVMVFFTDLTMYININKQQIMWKIQYVDIRAIDIYREILYIKALKKKKEIMLKVEFRNSSNISAIEKKLLSLLQFTKN</sequence>
<comment type="caution">
    <text evidence="6">The sequence shown here is derived from an EMBL/GenBank/DDBJ whole genome shotgun (WGS) entry which is preliminary data.</text>
</comment>
<organism evidence="6 7">
    <name type="scientific">Stentor coeruleus</name>
    <dbReference type="NCBI Taxonomy" id="5963"/>
    <lineage>
        <taxon>Eukaryota</taxon>
        <taxon>Sar</taxon>
        <taxon>Alveolata</taxon>
        <taxon>Ciliophora</taxon>
        <taxon>Postciliodesmatophora</taxon>
        <taxon>Heterotrichea</taxon>
        <taxon>Heterotrichida</taxon>
        <taxon>Stentoridae</taxon>
        <taxon>Stentor</taxon>
    </lineage>
</organism>
<evidence type="ECO:0000256" key="4">
    <source>
        <dbReference type="SAM" id="Coils"/>
    </source>
</evidence>
<dbReference type="EMBL" id="MPUH01000023">
    <property type="protein sequence ID" value="OMJ94661.1"/>
    <property type="molecule type" value="Genomic_DNA"/>
</dbReference>
<accession>A0A1R2D0A5</accession>
<evidence type="ECO:0000313" key="6">
    <source>
        <dbReference type="EMBL" id="OMJ94661.1"/>
    </source>
</evidence>
<keyword evidence="4" id="KW-0175">Coiled coil</keyword>
<dbReference type="PANTHER" id="PTHR16166:SF93">
    <property type="entry name" value="INTERMEMBRANE LIPID TRANSFER PROTEIN VPS13"/>
    <property type="match status" value="1"/>
</dbReference>
<dbReference type="OrthoDB" id="293364at2759"/>
<dbReference type="GO" id="GO:0006623">
    <property type="term" value="P:protein targeting to vacuole"/>
    <property type="evidence" value="ECO:0007669"/>
    <property type="project" value="TreeGrafter"/>
</dbReference>
<comment type="similarity">
    <text evidence="1">Belongs to the VPS13 family.</text>
</comment>
<dbReference type="Pfam" id="PF25036">
    <property type="entry name" value="VPS13_VAB"/>
    <property type="match status" value="1"/>
</dbReference>
<feature type="coiled-coil region" evidence="4">
    <location>
        <begin position="105"/>
        <end position="132"/>
    </location>
</feature>
<evidence type="ECO:0000259" key="5">
    <source>
        <dbReference type="SMART" id="SM00233"/>
    </source>
</evidence>
<dbReference type="InterPro" id="IPR011993">
    <property type="entry name" value="PH-like_dom_sf"/>
</dbReference>
<dbReference type="GO" id="GO:0045053">
    <property type="term" value="P:protein retention in Golgi apparatus"/>
    <property type="evidence" value="ECO:0007669"/>
    <property type="project" value="TreeGrafter"/>
</dbReference>
<evidence type="ECO:0000256" key="1">
    <source>
        <dbReference type="ARBA" id="ARBA00006545"/>
    </source>
</evidence>
<name>A0A1R2D0A5_9CILI</name>
<dbReference type="GO" id="GO:0006869">
    <property type="term" value="P:lipid transport"/>
    <property type="evidence" value="ECO:0007669"/>
    <property type="project" value="UniProtKB-KW"/>
</dbReference>
<dbReference type="PANTHER" id="PTHR16166">
    <property type="entry name" value="VACUOLAR PROTEIN SORTING-ASSOCIATED PROTEIN VPS13"/>
    <property type="match status" value="1"/>
</dbReference>
<dbReference type="Proteomes" id="UP000187209">
    <property type="component" value="Unassembled WGS sequence"/>
</dbReference>
<feature type="domain" description="PH" evidence="5">
    <location>
        <begin position="759"/>
        <end position="856"/>
    </location>
</feature>
<keyword evidence="7" id="KW-1185">Reference proteome</keyword>
<dbReference type="InterPro" id="IPR009543">
    <property type="entry name" value="VPS13_VAB"/>
</dbReference>
<gene>
    <name evidence="6" type="ORF">SteCoe_2159</name>
</gene>
<dbReference type="SUPFAM" id="SSF50729">
    <property type="entry name" value="PH domain-like"/>
    <property type="match status" value="1"/>
</dbReference>
<dbReference type="SMART" id="SM00233">
    <property type="entry name" value="PH"/>
    <property type="match status" value="1"/>
</dbReference>
<protein>
    <recommendedName>
        <fullName evidence="5">PH domain-containing protein</fullName>
    </recommendedName>
</protein>
<reference evidence="6 7" key="1">
    <citation type="submission" date="2016-11" db="EMBL/GenBank/DDBJ databases">
        <title>The macronuclear genome of Stentor coeruleus: a giant cell with tiny introns.</title>
        <authorList>
            <person name="Slabodnick M."/>
            <person name="Ruby J.G."/>
            <person name="Reiff S.B."/>
            <person name="Swart E.C."/>
            <person name="Gosai S."/>
            <person name="Prabakaran S."/>
            <person name="Witkowska E."/>
            <person name="Larue G.E."/>
            <person name="Fisher S."/>
            <person name="Freeman R.M."/>
            <person name="Gunawardena J."/>
            <person name="Chu W."/>
            <person name="Stover N.A."/>
            <person name="Gregory B.D."/>
            <person name="Nowacki M."/>
            <person name="Derisi J."/>
            <person name="Roy S.W."/>
            <person name="Marshall W.F."/>
            <person name="Sood P."/>
        </authorList>
    </citation>
    <scope>NUCLEOTIDE SEQUENCE [LARGE SCALE GENOMIC DNA]</scope>
    <source>
        <strain evidence="6">WM001</strain>
    </source>
</reference>
<proteinExistence type="inferred from homology"/>
<evidence type="ECO:0000256" key="2">
    <source>
        <dbReference type="ARBA" id="ARBA00022448"/>
    </source>
</evidence>
<dbReference type="InterPro" id="IPR026847">
    <property type="entry name" value="VPS13"/>
</dbReference>
<dbReference type="InterPro" id="IPR026854">
    <property type="entry name" value="VPS13_N"/>
</dbReference>
<evidence type="ECO:0000256" key="3">
    <source>
        <dbReference type="ARBA" id="ARBA00023055"/>
    </source>
</evidence>
<keyword evidence="2" id="KW-0813">Transport</keyword>
<dbReference type="Pfam" id="PF12624">
    <property type="entry name" value="VPS13_N"/>
    <property type="match status" value="1"/>
</dbReference>